<keyword evidence="11" id="KW-1185">Reference proteome</keyword>
<dbReference type="AlphaFoldDB" id="A0A518CUQ1"/>
<comment type="similarity">
    <text evidence="2 7">Belongs to the peptidase S26 family.</text>
</comment>
<dbReference type="InterPro" id="IPR019533">
    <property type="entry name" value="Peptidase_S26"/>
</dbReference>
<dbReference type="InterPro" id="IPR036286">
    <property type="entry name" value="LexA/Signal_pep-like_sf"/>
</dbReference>
<reference evidence="10 11" key="1">
    <citation type="submission" date="2019-02" db="EMBL/GenBank/DDBJ databases">
        <title>Deep-cultivation of Planctomycetes and their phenomic and genomic characterization uncovers novel biology.</title>
        <authorList>
            <person name="Wiegand S."/>
            <person name="Jogler M."/>
            <person name="Boedeker C."/>
            <person name="Pinto D."/>
            <person name="Vollmers J."/>
            <person name="Rivas-Marin E."/>
            <person name="Kohn T."/>
            <person name="Peeters S.H."/>
            <person name="Heuer A."/>
            <person name="Rast P."/>
            <person name="Oberbeckmann S."/>
            <person name="Bunk B."/>
            <person name="Jeske O."/>
            <person name="Meyerdierks A."/>
            <person name="Storesund J.E."/>
            <person name="Kallscheuer N."/>
            <person name="Luecker S."/>
            <person name="Lage O.M."/>
            <person name="Pohl T."/>
            <person name="Merkel B.J."/>
            <person name="Hornburger P."/>
            <person name="Mueller R.-W."/>
            <person name="Bruemmer F."/>
            <person name="Labrenz M."/>
            <person name="Spormann A.M."/>
            <person name="Op den Camp H."/>
            <person name="Overmann J."/>
            <person name="Amann R."/>
            <person name="Jetten M.S.M."/>
            <person name="Mascher T."/>
            <person name="Medema M.H."/>
            <person name="Devos D.P."/>
            <person name="Kaster A.-K."/>
            <person name="Ovreas L."/>
            <person name="Rohde M."/>
            <person name="Galperin M.Y."/>
            <person name="Jogler C."/>
        </authorList>
    </citation>
    <scope>NUCLEOTIDE SEQUENCE [LARGE SCALE GENOMIC DNA]</scope>
    <source>
        <strain evidence="10 11">Pla163</strain>
    </source>
</reference>
<feature type="active site" evidence="6">
    <location>
        <position position="39"/>
    </location>
</feature>
<evidence type="ECO:0000256" key="2">
    <source>
        <dbReference type="ARBA" id="ARBA00009370"/>
    </source>
</evidence>
<dbReference type="NCBIfam" id="TIGR02227">
    <property type="entry name" value="sigpep_I_bact"/>
    <property type="match status" value="1"/>
</dbReference>
<feature type="domain" description="Peptidase S26" evidence="9">
    <location>
        <begin position="355"/>
        <end position="393"/>
    </location>
</feature>
<proteinExistence type="inferred from homology"/>
<organism evidence="10 11">
    <name type="scientific">Rohdeia mirabilis</name>
    <dbReference type="NCBI Taxonomy" id="2528008"/>
    <lineage>
        <taxon>Bacteria</taxon>
        <taxon>Pseudomonadati</taxon>
        <taxon>Planctomycetota</taxon>
        <taxon>Planctomycetia</taxon>
        <taxon>Planctomycetia incertae sedis</taxon>
        <taxon>Rohdeia</taxon>
    </lineage>
</organism>
<dbReference type="PROSITE" id="PS00761">
    <property type="entry name" value="SPASE_I_3"/>
    <property type="match status" value="1"/>
</dbReference>
<dbReference type="PROSITE" id="PS00760">
    <property type="entry name" value="SPASE_I_2"/>
    <property type="match status" value="1"/>
</dbReference>
<keyword evidence="5 7" id="KW-0378">Hydrolase</keyword>
<accession>A0A518CUQ1</accession>
<evidence type="ECO:0000256" key="6">
    <source>
        <dbReference type="PIRSR" id="PIRSR600223-1"/>
    </source>
</evidence>
<dbReference type="Gene3D" id="2.10.109.10">
    <property type="entry name" value="Umud Fragment, subunit A"/>
    <property type="match status" value="2"/>
</dbReference>
<dbReference type="InterPro" id="IPR019758">
    <property type="entry name" value="Pept_S26A_signal_pept_1_CS"/>
</dbReference>
<evidence type="ECO:0000256" key="1">
    <source>
        <dbReference type="ARBA" id="ARBA00000677"/>
    </source>
</evidence>
<dbReference type="GO" id="GO:0004252">
    <property type="term" value="F:serine-type endopeptidase activity"/>
    <property type="evidence" value="ECO:0007669"/>
    <property type="project" value="InterPro"/>
</dbReference>
<evidence type="ECO:0000256" key="3">
    <source>
        <dbReference type="ARBA" id="ARBA00013208"/>
    </source>
</evidence>
<gene>
    <name evidence="10" type="primary">sipP</name>
    <name evidence="10" type="ORF">Pla163_00470</name>
</gene>
<comment type="subcellular location">
    <subcellularLocation>
        <location evidence="7">Membrane</location>
        <topology evidence="7">Single-pass type II membrane protein</topology>
    </subcellularLocation>
</comment>
<dbReference type="SUPFAM" id="SSF51306">
    <property type="entry name" value="LexA/Signal peptidase"/>
    <property type="match status" value="2"/>
</dbReference>
<feature type="active site" evidence="6">
    <location>
        <position position="82"/>
    </location>
</feature>
<dbReference type="GO" id="GO:0006465">
    <property type="term" value="P:signal peptide processing"/>
    <property type="evidence" value="ECO:0007669"/>
    <property type="project" value="InterPro"/>
</dbReference>
<dbReference type="Pfam" id="PF10502">
    <property type="entry name" value="Peptidase_S26"/>
    <property type="match status" value="2"/>
</dbReference>
<protein>
    <recommendedName>
        <fullName evidence="4 7">Signal peptidase I</fullName>
        <ecNumber evidence="3 7">3.4.21.89</ecNumber>
    </recommendedName>
</protein>
<evidence type="ECO:0000256" key="8">
    <source>
        <dbReference type="SAM" id="MobiDB-lite"/>
    </source>
</evidence>
<evidence type="ECO:0000259" key="9">
    <source>
        <dbReference type="Pfam" id="PF10502"/>
    </source>
</evidence>
<feature type="region of interest" description="Disordered" evidence="8">
    <location>
        <begin position="289"/>
        <end position="309"/>
    </location>
</feature>
<feature type="domain" description="Peptidase S26" evidence="9">
    <location>
        <begin position="14"/>
        <end position="107"/>
    </location>
</feature>
<evidence type="ECO:0000313" key="11">
    <source>
        <dbReference type="Proteomes" id="UP000319342"/>
    </source>
</evidence>
<dbReference type="CDD" id="cd06530">
    <property type="entry name" value="S26_SPase_I"/>
    <property type="match status" value="1"/>
</dbReference>
<dbReference type="Proteomes" id="UP000319342">
    <property type="component" value="Chromosome"/>
</dbReference>
<dbReference type="RefSeq" id="WP_145181773.1">
    <property type="nucleotide sequence ID" value="NZ_CP036290.1"/>
</dbReference>
<dbReference type="GO" id="GO:0009003">
    <property type="term" value="F:signal peptidase activity"/>
    <property type="evidence" value="ECO:0007669"/>
    <property type="project" value="UniProtKB-EC"/>
</dbReference>
<dbReference type="InterPro" id="IPR000223">
    <property type="entry name" value="Pept_S26A_signal_pept_1"/>
</dbReference>
<dbReference type="GO" id="GO:0016020">
    <property type="term" value="C:membrane"/>
    <property type="evidence" value="ECO:0007669"/>
    <property type="project" value="UniProtKB-SubCell"/>
</dbReference>
<dbReference type="PANTHER" id="PTHR43390:SF1">
    <property type="entry name" value="CHLOROPLAST PROCESSING PEPTIDASE"/>
    <property type="match status" value="1"/>
</dbReference>
<dbReference type="PANTHER" id="PTHR43390">
    <property type="entry name" value="SIGNAL PEPTIDASE I"/>
    <property type="match status" value="1"/>
</dbReference>
<comment type="catalytic activity">
    <reaction evidence="1 7">
        <text>Cleavage of hydrophobic, N-terminal signal or leader sequences from secreted and periplasmic proteins.</text>
        <dbReference type="EC" id="3.4.21.89"/>
    </reaction>
</comment>
<evidence type="ECO:0000313" key="10">
    <source>
        <dbReference type="EMBL" id="QDU82952.1"/>
    </source>
</evidence>
<evidence type="ECO:0000256" key="7">
    <source>
        <dbReference type="RuleBase" id="RU362042"/>
    </source>
</evidence>
<dbReference type="InterPro" id="IPR019757">
    <property type="entry name" value="Pept_S26A_signal_pept_1_Lys-AS"/>
</dbReference>
<dbReference type="EC" id="3.4.21.89" evidence="3 7"/>
<dbReference type="EMBL" id="CP036290">
    <property type="protein sequence ID" value="QDU82952.1"/>
    <property type="molecule type" value="Genomic_DNA"/>
</dbReference>
<evidence type="ECO:0000256" key="4">
    <source>
        <dbReference type="ARBA" id="ARBA00019232"/>
    </source>
</evidence>
<keyword evidence="7" id="KW-0645">Protease</keyword>
<name>A0A518CUQ1_9BACT</name>
<dbReference type="PRINTS" id="PR00727">
    <property type="entry name" value="LEADERPTASE"/>
</dbReference>
<evidence type="ECO:0000256" key="5">
    <source>
        <dbReference type="ARBA" id="ARBA00022801"/>
    </source>
</evidence>
<sequence>MTSWKRRLRLFAIGIAVALAVVFALRAFVGGVYLVRTPSMEPVIDGSGGGEWVLVTYDDPNDVERFDLVVFTEPGRSAPVVKRVIGLPGETVRLVGGDVLIDGRRLAPSERWPVLVPIFDSALVDVESYFHLGSANAWERDGEDWVLDALDVVPGSRAGTLSLHRDVGTGYLRSDGERVADAQQANDVVATARVELLEGDGHVLVEVLEEGDAFQARVARTASGDGLVVELWRLPGTVGAAGEPWTTAVVPLPAAPLFEIGLSNVDNRVTVSIDGVEACAITYDANRTYLGQTEPTGPDDPRRRGGTVRRSIGPRAVFGGVGIRARFTYLRVERDLYYATGDIYGGNAVDAPLELGPDELFVLGDNTADSVDGRRFGPLLRRDVAGRARAVVWPPRRMRSLR</sequence>
<dbReference type="OrthoDB" id="9802919at2"/>